<proteinExistence type="predicted"/>
<dbReference type="AlphaFoldDB" id="A0A2P2NEY2"/>
<evidence type="ECO:0000313" key="1">
    <source>
        <dbReference type="EMBL" id="MBX41024.1"/>
    </source>
</evidence>
<protein>
    <submittedName>
        <fullName evidence="1">Uncharacterized protein</fullName>
    </submittedName>
</protein>
<organism evidence="1">
    <name type="scientific">Rhizophora mucronata</name>
    <name type="common">Asiatic mangrove</name>
    <dbReference type="NCBI Taxonomy" id="61149"/>
    <lineage>
        <taxon>Eukaryota</taxon>
        <taxon>Viridiplantae</taxon>
        <taxon>Streptophyta</taxon>
        <taxon>Embryophyta</taxon>
        <taxon>Tracheophyta</taxon>
        <taxon>Spermatophyta</taxon>
        <taxon>Magnoliopsida</taxon>
        <taxon>eudicotyledons</taxon>
        <taxon>Gunneridae</taxon>
        <taxon>Pentapetalae</taxon>
        <taxon>rosids</taxon>
        <taxon>fabids</taxon>
        <taxon>Malpighiales</taxon>
        <taxon>Rhizophoraceae</taxon>
        <taxon>Rhizophora</taxon>
    </lineage>
</organism>
<accession>A0A2P2NEY2</accession>
<reference evidence="1" key="1">
    <citation type="submission" date="2018-02" db="EMBL/GenBank/DDBJ databases">
        <title>Rhizophora mucronata_Transcriptome.</title>
        <authorList>
            <person name="Meera S.P."/>
            <person name="Sreeshan A."/>
            <person name="Augustine A."/>
        </authorList>
    </citation>
    <scope>NUCLEOTIDE SEQUENCE</scope>
    <source>
        <tissue evidence="1">Leaf</tissue>
    </source>
</reference>
<name>A0A2P2NEY2_RHIMU</name>
<dbReference type="EMBL" id="GGEC01060540">
    <property type="protein sequence ID" value="MBX41024.1"/>
    <property type="molecule type" value="Transcribed_RNA"/>
</dbReference>
<sequence length="25" mass="2860">MFSSFVFLIFNHAKDEKVGWTVGIS</sequence>